<evidence type="ECO:0000313" key="8">
    <source>
        <dbReference type="Proteomes" id="UP001185927"/>
    </source>
</evidence>
<keyword evidence="8" id="KW-1185">Reference proteome</keyword>
<evidence type="ECO:0000256" key="2">
    <source>
        <dbReference type="ARBA" id="ARBA00008814"/>
    </source>
</evidence>
<accession>A0ABU4C108</accession>
<dbReference type="InterPro" id="IPR002491">
    <property type="entry name" value="ABC_transptr_periplasmic_BD"/>
</dbReference>
<evidence type="ECO:0000256" key="1">
    <source>
        <dbReference type="ARBA" id="ARBA00004196"/>
    </source>
</evidence>
<feature type="signal peptide" evidence="5">
    <location>
        <begin position="1"/>
        <end position="28"/>
    </location>
</feature>
<dbReference type="RefSeq" id="WP_095887740.1">
    <property type="nucleotide sequence ID" value="NZ_JACLZG010000037.1"/>
</dbReference>
<dbReference type="Proteomes" id="UP001185927">
    <property type="component" value="Unassembled WGS sequence"/>
</dbReference>
<gene>
    <name evidence="7" type="ORF">R3Q16_26490</name>
</gene>
<dbReference type="PANTHER" id="PTHR30532:SF25">
    <property type="entry name" value="IRON(III) DICITRATE-BINDING PERIPLASMIC PROTEIN"/>
    <property type="match status" value="1"/>
</dbReference>
<comment type="subcellular location">
    <subcellularLocation>
        <location evidence="1">Cell envelope</location>
    </subcellularLocation>
</comment>
<evidence type="ECO:0000256" key="4">
    <source>
        <dbReference type="ARBA" id="ARBA00022729"/>
    </source>
</evidence>
<dbReference type="SUPFAM" id="SSF53807">
    <property type="entry name" value="Helical backbone' metal receptor"/>
    <property type="match status" value="1"/>
</dbReference>
<dbReference type="EMBL" id="JAWLKB010000015">
    <property type="protein sequence ID" value="MDV6270178.1"/>
    <property type="molecule type" value="Genomic_DNA"/>
</dbReference>
<dbReference type="Pfam" id="PF01497">
    <property type="entry name" value="Peripla_BP_2"/>
    <property type="match status" value="1"/>
</dbReference>
<keyword evidence="3" id="KW-0813">Transport</keyword>
<comment type="similarity">
    <text evidence="2">Belongs to the bacterial solute-binding protein 8 family.</text>
</comment>
<dbReference type="CDD" id="cd01146">
    <property type="entry name" value="FhuD"/>
    <property type="match status" value="1"/>
</dbReference>
<keyword evidence="4 5" id="KW-0732">Signal</keyword>
<feature type="domain" description="Fe/B12 periplasmic-binding" evidence="6">
    <location>
        <begin position="89"/>
        <end position="343"/>
    </location>
</feature>
<dbReference type="PROSITE" id="PS50983">
    <property type="entry name" value="FE_B12_PBP"/>
    <property type="match status" value="1"/>
</dbReference>
<organism evidence="7 8">
    <name type="scientific">Rhodococcus globerulus</name>
    <dbReference type="NCBI Taxonomy" id="33008"/>
    <lineage>
        <taxon>Bacteria</taxon>
        <taxon>Bacillati</taxon>
        <taxon>Actinomycetota</taxon>
        <taxon>Actinomycetes</taxon>
        <taxon>Mycobacteriales</taxon>
        <taxon>Nocardiaceae</taxon>
        <taxon>Rhodococcus</taxon>
    </lineage>
</organism>
<evidence type="ECO:0000256" key="5">
    <source>
        <dbReference type="SAM" id="SignalP"/>
    </source>
</evidence>
<feature type="chain" id="PRO_5045411317" evidence="5">
    <location>
        <begin position="29"/>
        <end position="343"/>
    </location>
</feature>
<name>A0ABU4C108_RHOGO</name>
<sequence length="343" mass="36074">MLTRTSFRTRTSVRIAMVALATVFAATACGTSDAGSNANGNTDVATGGKLFSTADTETAKLGSDSAPGEFPRTVTHALGEVTLETKPTRVVVLDSGELDEVLSLGITPVGIASPESAAGQPSYLADKLVGVPDVGTTNNLNLEAITALKPDLILGSKLRQDKLYPQLSAIAPTVFSIRPGFPWKENFLLAGDALGEETKAEQILNDYQTHADEVRASIDGSPTISLVRFMSGKLRLYGNLSFIGVILKDVGLPRPAIQDIDELAVEVSPETITQAEGDQIFYSSYGSPADTGQTTVTAGPLWATMDAVKDGRASEVSDETWFLGLGPTGANLVLEDLQAKLGK</sequence>
<comment type="caution">
    <text evidence="7">The sequence shown here is derived from an EMBL/GenBank/DDBJ whole genome shotgun (WGS) entry which is preliminary data.</text>
</comment>
<evidence type="ECO:0000313" key="7">
    <source>
        <dbReference type="EMBL" id="MDV6270178.1"/>
    </source>
</evidence>
<evidence type="ECO:0000259" key="6">
    <source>
        <dbReference type="PROSITE" id="PS50983"/>
    </source>
</evidence>
<dbReference type="Gene3D" id="3.40.50.1980">
    <property type="entry name" value="Nitrogenase molybdenum iron protein domain"/>
    <property type="match status" value="2"/>
</dbReference>
<protein>
    <submittedName>
        <fullName evidence="7">Iron-siderophore ABC transporter substrate-binding protein</fullName>
    </submittedName>
</protein>
<dbReference type="InterPro" id="IPR051313">
    <property type="entry name" value="Bact_iron-sidero_bind"/>
</dbReference>
<dbReference type="PROSITE" id="PS51257">
    <property type="entry name" value="PROKAR_LIPOPROTEIN"/>
    <property type="match status" value="1"/>
</dbReference>
<reference evidence="7 8" key="1">
    <citation type="submission" date="2023-10" db="EMBL/GenBank/DDBJ databases">
        <title>Development of a sustainable strategy for remediation of hydrocarbon-contaminated territories based on the waste exchange concept.</title>
        <authorList>
            <person name="Krivoruchko A."/>
        </authorList>
    </citation>
    <scope>NUCLEOTIDE SEQUENCE [LARGE SCALE GENOMIC DNA]</scope>
    <source>
        <strain evidence="7 8">IEGM 1203</strain>
    </source>
</reference>
<dbReference type="PANTHER" id="PTHR30532">
    <property type="entry name" value="IRON III DICITRATE-BINDING PERIPLASMIC PROTEIN"/>
    <property type="match status" value="1"/>
</dbReference>
<proteinExistence type="inferred from homology"/>
<evidence type="ECO:0000256" key="3">
    <source>
        <dbReference type="ARBA" id="ARBA00022448"/>
    </source>
</evidence>